<proteinExistence type="predicted"/>
<name>A0A076LLR6_9GAMM</name>
<gene>
    <name evidence="1" type="ORF">ETEE_0124</name>
</gene>
<dbReference type="HOGENOM" id="CLU_3117333_0_0_6"/>
<evidence type="ECO:0000313" key="1">
    <source>
        <dbReference type="EMBL" id="AIJ06609.1"/>
    </source>
</evidence>
<reference evidence="1 2" key="1">
    <citation type="journal article" date="2012" name="PLoS ONE">
        <title>Edwardsiella comparative phylogenomics reveal the new intra/inter-species taxonomic relationships, virulence evolution and niche adaptation mechanisms.</title>
        <authorList>
            <person name="Yang M."/>
            <person name="Lv Y."/>
            <person name="Xiao J."/>
            <person name="Wu H."/>
            <person name="Zheng H."/>
            <person name="Liu Q."/>
            <person name="Zhang Y."/>
            <person name="Wang Q."/>
        </authorList>
    </citation>
    <scope>NUCLEOTIDE SEQUENCE [LARGE SCALE GENOMIC DNA]</scope>
    <source>
        <strain evidence="2">080813</strain>
    </source>
</reference>
<dbReference type="EMBL" id="CP006664">
    <property type="protein sequence ID" value="AIJ06609.1"/>
    <property type="molecule type" value="Genomic_DNA"/>
</dbReference>
<organism evidence="1 2">
    <name type="scientific">Edwardsiella anguillarum ET080813</name>
    <dbReference type="NCBI Taxonomy" id="667120"/>
    <lineage>
        <taxon>Bacteria</taxon>
        <taxon>Pseudomonadati</taxon>
        <taxon>Pseudomonadota</taxon>
        <taxon>Gammaproteobacteria</taxon>
        <taxon>Enterobacterales</taxon>
        <taxon>Hafniaceae</taxon>
        <taxon>Edwardsiella</taxon>
    </lineage>
</organism>
<dbReference type="KEGG" id="ete:ETEE_0124"/>
<dbReference type="Proteomes" id="UP000028681">
    <property type="component" value="Chromosome"/>
</dbReference>
<sequence length="50" mass="5521">MGYQWGIRNQALIKGGQLLAGFIWHINLIPPLRIGMTESVGDKRRGDSGV</sequence>
<dbReference type="AlphaFoldDB" id="A0A076LLR6"/>
<accession>A0A076LLR6</accession>
<protein>
    <submittedName>
        <fullName evidence="1">Uncharacterized protein</fullName>
    </submittedName>
</protein>
<evidence type="ECO:0000313" key="2">
    <source>
        <dbReference type="Proteomes" id="UP000028681"/>
    </source>
</evidence>